<name>A0A0Z8VXI5_STRSU</name>
<dbReference type="EMBL" id="FILL01000013">
    <property type="protein sequence ID" value="CYX64183.1"/>
    <property type="molecule type" value="Genomic_DNA"/>
</dbReference>
<dbReference type="OrthoDB" id="2224275at2"/>
<dbReference type="RefSeq" id="WP_044766650.1">
    <property type="nucleotide sequence ID" value="NZ_CEHJ01000020.1"/>
</dbReference>
<feature type="domain" description="HTH cro/C1-type" evidence="1">
    <location>
        <begin position="8"/>
        <end position="59"/>
    </location>
</feature>
<organism evidence="2 4">
    <name type="scientific">Streptococcus suis</name>
    <dbReference type="NCBI Taxonomy" id="1307"/>
    <lineage>
        <taxon>Bacteria</taxon>
        <taxon>Bacillati</taxon>
        <taxon>Bacillota</taxon>
        <taxon>Bacilli</taxon>
        <taxon>Lactobacillales</taxon>
        <taxon>Streptococcaceae</taxon>
        <taxon>Streptococcus</taxon>
    </lineage>
</organism>
<accession>A0A0Z8VXI5</accession>
<dbReference type="Proteomes" id="UP000069526">
    <property type="component" value="Unassembled WGS sequence"/>
</dbReference>
<evidence type="ECO:0000313" key="5">
    <source>
        <dbReference type="Proteomes" id="UP000072353"/>
    </source>
</evidence>
<dbReference type="AlphaFoldDB" id="A0A0Z8VXI5"/>
<dbReference type="EMBL" id="FIJK01000023">
    <property type="protein sequence ID" value="CYW30095.1"/>
    <property type="molecule type" value="Genomic_DNA"/>
</dbReference>
<reference evidence="4 5" key="1">
    <citation type="submission" date="2016-02" db="EMBL/GenBank/DDBJ databases">
        <authorList>
            <consortium name="Pathogen Informatics"/>
        </authorList>
    </citation>
    <scope>NUCLEOTIDE SEQUENCE [LARGE SCALE GENOMIC DNA]</scope>
    <source>
        <strain evidence="2 4">SS1013</strain>
        <strain evidence="3 5">SS975</strain>
    </source>
</reference>
<proteinExistence type="predicted"/>
<evidence type="ECO:0000259" key="1">
    <source>
        <dbReference type="Pfam" id="PF13443"/>
    </source>
</evidence>
<evidence type="ECO:0000313" key="4">
    <source>
        <dbReference type="Proteomes" id="UP000069526"/>
    </source>
</evidence>
<dbReference type="Pfam" id="PF13443">
    <property type="entry name" value="HTH_26"/>
    <property type="match status" value="1"/>
</dbReference>
<protein>
    <submittedName>
        <fullName evidence="2">Phage protein</fullName>
    </submittedName>
</protein>
<dbReference type="InterPro" id="IPR001387">
    <property type="entry name" value="Cro/C1-type_HTH"/>
</dbReference>
<dbReference type="Proteomes" id="UP000072353">
    <property type="component" value="Unassembled WGS sequence"/>
</dbReference>
<sequence length="68" mass="7699">MKETAFEKLLNDSGMKRNVIAERMGLTRSGFYRKQKKPKERFDGDEMAKLAEVIGVDPQKVLAAILIS</sequence>
<evidence type="ECO:0000313" key="2">
    <source>
        <dbReference type="EMBL" id="CYW30095.1"/>
    </source>
</evidence>
<gene>
    <name evidence="3" type="ORF">ERS132521_01536</name>
    <name evidence="2" type="ORF">ERS132539_01140</name>
</gene>
<evidence type="ECO:0000313" key="3">
    <source>
        <dbReference type="EMBL" id="CYX64183.1"/>
    </source>
</evidence>